<keyword evidence="5" id="KW-0411">Iron-sulfur</keyword>
<evidence type="ECO:0000313" key="7">
    <source>
        <dbReference type="Proteomes" id="UP000472335"/>
    </source>
</evidence>
<dbReference type="SUPFAM" id="SSF51905">
    <property type="entry name" value="FAD/NAD(P)-binding domain"/>
    <property type="match status" value="1"/>
</dbReference>
<dbReference type="Proteomes" id="UP000472335">
    <property type="component" value="Unassembled WGS sequence"/>
</dbReference>
<dbReference type="Pfam" id="PF12831">
    <property type="entry name" value="FAD_oxidored"/>
    <property type="match status" value="1"/>
</dbReference>
<evidence type="ECO:0000256" key="4">
    <source>
        <dbReference type="ARBA" id="ARBA00023004"/>
    </source>
</evidence>
<evidence type="ECO:0000256" key="3">
    <source>
        <dbReference type="ARBA" id="ARBA00023002"/>
    </source>
</evidence>
<keyword evidence="4" id="KW-0408">Iron</keyword>
<dbReference type="GO" id="GO:0046872">
    <property type="term" value="F:metal ion binding"/>
    <property type="evidence" value="ECO:0007669"/>
    <property type="project" value="UniProtKB-KW"/>
</dbReference>
<evidence type="ECO:0000256" key="1">
    <source>
        <dbReference type="ARBA" id="ARBA00022485"/>
    </source>
</evidence>
<dbReference type="Gene3D" id="3.50.50.60">
    <property type="entry name" value="FAD/NAD(P)-binding domain"/>
    <property type="match status" value="1"/>
</dbReference>
<name>A0A6G4VBM6_9ACTN</name>
<sequence>MQSRRDRRHGHVAAVGRLLPYDRRGRPRRRRVAPEVNGTCVSQVEAARYPLLWDGDVVVVGGGSAGSAAAVAAARRGASTLLLESAAHLGGTGASVLDTFYGFYAPGTGERVVGGVGWEVCQALTDRKAAFERPNTYGAGTGVTYDPETLKLVWDELTGSAGVRVLFHARASRVVMEGQDVLGLVVETVAGPTYVRAKVVVDASGDADIAWRAGAALERPAEDRVVQPLTQTFRLAGVDAAATPTAELHRLMALHADSGAYELPRREGSVHRTTEPGVVHTNVTRVSGVDPTDPWQLSAAEQEGRRQVVEYTRFLVEQVPGYERAFLIASAPRIGVRESRRLIGEYVLGREDVLSARQFDDAIARCGAPIEDHAAGQRTIWQYVGSGDETPTGRTYGVPYRCLLPRGVDGLLVAGRCLSATHDAHASVRSIGQCMAMGQAAGTAAALAASADGRPRDVDIVKLREQLAVDGALISPG</sequence>
<keyword evidence="1" id="KW-0004">4Fe-4S</keyword>
<dbReference type="InterPro" id="IPR036188">
    <property type="entry name" value="FAD/NAD-bd_sf"/>
</dbReference>
<dbReference type="EMBL" id="JAAKZY010000100">
    <property type="protein sequence ID" value="NGO11305.1"/>
    <property type="molecule type" value="Genomic_DNA"/>
</dbReference>
<dbReference type="AlphaFoldDB" id="A0A6G4VBM6"/>
<dbReference type="GO" id="GO:0051539">
    <property type="term" value="F:4 iron, 4 sulfur cluster binding"/>
    <property type="evidence" value="ECO:0007669"/>
    <property type="project" value="UniProtKB-KW"/>
</dbReference>
<evidence type="ECO:0000313" key="6">
    <source>
        <dbReference type="EMBL" id="NGO11305.1"/>
    </source>
</evidence>
<evidence type="ECO:0000256" key="2">
    <source>
        <dbReference type="ARBA" id="ARBA00022723"/>
    </source>
</evidence>
<comment type="caution">
    <text evidence="6">The sequence shown here is derived from an EMBL/GenBank/DDBJ whole genome shotgun (WGS) entry which is preliminary data.</text>
</comment>
<keyword evidence="3" id="KW-0560">Oxidoreductase</keyword>
<evidence type="ECO:0000256" key="5">
    <source>
        <dbReference type="ARBA" id="ARBA00023014"/>
    </source>
</evidence>
<proteinExistence type="predicted"/>
<dbReference type="PANTHER" id="PTHR43498">
    <property type="entry name" value="FERREDOXIN:COB-COM HETERODISULFIDE REDUCTASE SUBUNIT A"/>
    <property type="match status" value="1"/>
</dbReference>
<dbReference type="GO" id="GO:0016491">
    <property type="term" value="F:oxidoreductase activity"/>
    <property type="evidence" value="ECO:0007669"/>
    <property type="project" value="UniProtKB-KW"/>
</dbReference>
<accession>A0A6G4VBM6</accession>
<gene>
    <name evidence="6" type="ORF">G5C60_27805</name>
</gene>
<organism evidence="6 7">
    <name type="scientific">Streptomyces scabichelini</name>
    <dbReference type="NCBI Taxonomy" id="2711217"/>
    <lineage>
        <taxon>Bacteria</taxon>
        <taxon>Bacillati</taxon>
        <taxon>Actinomycetota</taxon>
        <taxon>Actinomycetes</taxon>
        <taxon>Kitasatosporales</taxon>
        <taxon>Streptomycetaceae</taxon>
        <taxon>Streptomyces</taxon>
    </lineage>
</organism>
<keyword evidence="7" id="KW-1185">Reference proteome</keyword>
<protein>
    <submittedName>
        <fullName evidence="6">FAD-dependent oxidoreductase</fullName>
    </submittedName>
</protein>
<keyword evidence="2" id="KW-0479">Metal-binding</keyword>
<reference evidence="6 7" key="1">
    <citation type="submission" date="2020-02" db="EMBL/GenBank/DDBJ databases">
        <title>Whole-genome analyses of novel actinobacteria.</title>
        <authorList>
            <person name="Sahin N."/>
            <person name="Gencbay T."/>
        </authorList>
    </citation>
    <scope>NUCLEOTIDE SEQUENCE [LARGE SCALE GENOMIC DNA]</scope>
    <source>
        <strain evidence="6 7">HC44</strain>
    </source>
</reference>
<dbReference type="PANTHER" id="PTHR43498:SF1">
    <property type="entry name" value="COB--COM HETERODISULFIDE REDUCTASE IRON-SULFUR SUBUNIT A"/>
    <property type="match status" value="1"/>
</dbReference>
<dbReference type="InterPro" id="IPR039650">
    <property type="entry name" value="HdrA-like"/>
</dbReference>